<dbReference type="NCBIfam" id="NF007959">
    <property type="entry name" value="PRK10678.1"/>
    <property type="match status" value="1"/>
</dbReference>
<evidence type="ECO:0000256" key="4">
    <source>
        <dbReference type="ARBA" id="ARBA00013858"/>
    </source>
</evidence>
<dbReference type="PANTHER" id="PTHR23404">
    <property type="entry name" value="MOLYBDOPTERIN SYNTHASE RELATED"/>
    <property type="match status" value="1"/>
</dbReference>
<keyword evidence="13" id="KW-0808">Transferase</keyword>
<comment type="catalytic activity">
    <reaction evidence="12">
        <text>2 [molybdopterin-synthase sulfur-carrier protein]-C-terminal-Gly-aminoethanethioate + cyclic pyranopterin phosphate + H2O = molybdopterin + 2 [molybdopterin-synthase sulfur-carrier protein]-C-terminal Gly-Gly + 2 H(+)</text>
        <dbReference type="Rhea" id="RHEA:26333"/>
        <dbReference type="Rhea" id="RHEA-COMP:12202"/>
        <dbReference type="Rhea" id="RHEA-COMP:19907"/>
        <dbReference type="ChEBI" id="CHEBI:15377"/>
        <dbReference type="ChEBI" id="CHEBI:15378"/>
        <dbReference type="ChEBI" id="CHEBI:58698"/>
        <dbReference type="ChEBI" id="CHEBI:59648"/>
        <dbReference type="ChEBI" id="CHEBI:90778"/>
        <dbReference type="ChEBI" id="CHEBI:232372"/>
        <dbReference type="EC" id="2.8.1.12"/>
    </reaction>
</comment>
<comment type="subunit">
    <text evidence="7">Heterotetramer of 2 MoaD subunits and 2 MoaE subunits. Also stable as homodimer. The enzyme changes between these two forms during catalysis.</text>
</comment>
<dbReference type="SUPFAM" id="SSF54690">
    <property type="entry name" value="Molybdopterin synthase subunit MoaE"/>
    <property type="match status" value="1"/>
</dbReference>
<evidence type="ECO:0000313" key="13">
    <source>
        <dbReference type="EMBL" id="ODA66929.1"/>
    </source>
</evidence>
<comment type="caution">
    <text evidence="13">The sequence shown here is derived from an EMBL/GenBank/DDBJ whole genome shotgun (WGS) entry which is preliminary data.</text>
</comment>
<dbReference type="Gene3D" id="3.90.1170.40">
    <property type="entry name" value="Molybdopterin biosynthesis MoaE subunit"/>
    <property type="match status" value="1"/>
</dbReference>
<keyword evidence="14" id="KW-1185">Reference proteome</keyword>
<evidence type="ECO:0000256" key="6">
    <source>
        <dbReference type="ARBA" id="ARBA00025448"/>
    </source>
</evidence>
<dbReference type="EMBL" id="MASI01000005">
    <property type="protein sequence ID" value="ODA66929.1"/>
    <property type="molecule type" value="Genomic_DNA"/>
</dbReference>
<evidence type="ECO:0000256" key="11">
    <source>
        <dbReference type="ARBA" id="ARBA00032474"/>
    </source>
</evidence>
<evidence type="ECO:0000256" key="3">
    <source>
        <dbReference type="ARBA" id="ARBA00011950"/>
    </source>
</evidence>
<comment type="pathway">
    <text evidence="1">Cofactor biosynthesis; molybdopterin biosynthesis.</text>
</comment>
<sequence length="160" mass="17599">MIRIQEGDFDLSAEIEALKDSRTDIGAIVTFTGTVRDRGSDKVIESMTLEHYPGMTEKELARIEQEAHARWPLQASLIIHRVGKLLPGDNIVLVATASAHRHAAFEAAAFLMDYLKTDAPFWKFEEGPDGAGWVDARETDGAAKARWSAKSSSKEEPAST</sequence>
<dbReference type="InterPro" id="IPR036563">
    <property type="entry name" value="MoaE_sf"/>
</dbReference>
<evidence type="ECO:0000256" key="10">
    <source>
        <dbReference type="ARBA" id="ARBA00030781"/>
    </source>
</evidence>
<dbReference type="OrthoDB" id="9803224at2"/>
<evidence type="ECO:0000256" key="2">
    <source>
        <dbReference type="ARBA" id="ARBA00005426"/>
    </source>
</evidence>
<dbReference type="EC" id="2.8.1.12" evidence="3"/>
<protein>
    <recommendedName>
        <fullName evidence="4">Molybdopterin synthase catalytic subunit</fullName>
        <ecNumber evidence="3">2.8.1.12</ecNumber>
    </recommendedName>
    <alternativeName>
        <fullName evidence="10">MPT synthase subunit 2</fullName>
    </alternativeName>
    <alternativeName>
        <fullName evidence="8">Molybdenum cofactor biosynthesis protein E</fullName>
    </alternativeName>
    <alternativeName>
        <fullName evidence="9">Molybdopterin-converting factor large subunit</fullName>
    </alternativeName>
    <alternativeName>
        <fullName evidence="11">Molybdopterin-converting factor subunit 2</fullName>
    </alternativeName>
</protein>
<dbReference type="STRING" id="1177755.A7A08_02226"/>
<evidence type="ECO:0000256" key="7">
    <source>
        <dbReference type="ARBA" id="ARBA00026066"/>
    </source>
</evidence>
<dbReference type="RefSeq" id="WP_069095448.1">
    <property type="nucleotide sequence ID" value="NZ_MASI01000005.1"/>
</dbReference>
<dbReference type="GO" id="GO:0006777">
    <property type="term" value="P:Mo-molybdopterin cofactor biosynthetic process"/>
    <property type="evidence" value="ECO:0007669"/>
    <property type="project" value="UniProtKB-KW"/>
</dbReference>
<organism evidence="13 14">
    <name type="scientific">Methyloligella halotolerans</name>
    <dbReference type="NCBI Taxonomy" id="1177755"/>
    <lineage>
        <taxon>Bacteria</taxon>
        <taxon>Pseudomonadati</taxon>
        <taxon>Pseudomonadota</taxon>
        <taxon>Alphaproteobacteria</taxon>
        <taxon>Hyphomicrobiales</taxon>
        <taxon>Hyphomicrobiaceae</taxon>
        <taxon>Methyloligella</taxon>
    </lineage>
</organism>
<dbReference type="Proteomes" id="UP000095087">
    <property type="component" value="Unassembled WGS sequence"/>
</dbReference>
<name>A0A1E2RY01_9HYPH</name>
<dbReference type="InterPro" id="IPR003448">
    <property type="entry name" value="Mopterin_biosynth_MoaE"/>
</dbReference>
<comment type="function">
    <text evidence="6">Converts molybdopterin precursor Z into molybdopterin. This requires the incorporation of two sulfur atoms into precursor Z to generate a dithiolene group. The sulfur is provided by MoaD.</text>
</comment>
<proteinExistence type="inferred from homology"/>
<reference evidence="13 14" key="1">
    <citation type="submission" date="2016-07" db="EMBL/GenBank/DDBJ databases">
        <title>Draft genome sequence of Methyloligella halotolerans C2T (VKM B-2706T=CCUG 61687T=DSM 25045T), a halotolerant polyhydroxybutyrate accumulating methylotroph.</title>
        <authorList>
            <person name="Vasilenko O.V."/>
            <person name="Doronina N.V."/>
            <person name="Poroshina M.N."/>
            <person name="Tarlachkov S.V."/>
            <person name="Trotsenko Y.A."/>
        </authorList>
    </citation>
    <scope>NUCLEOTIDE SEQUENCE [LARGE SCALE GENOMIC DNA]</scope>
    <source>
        <strain evidence="13 14">VKM B-2706</strain>
    </source>
</reference>
<evidence type="ECO:0000256" key="1">
    <source>
        <dbReference type="ARBA" id="ARBA00005046"/>
    </source>
</evidence>
<evidence type="ECO:0000256" key="8">
    <source>
        <dbReference type="ARBA" id="ARBA00029745"/>
    </source>
</evidence>
<dbReference type="AlphaFoldDB" id="A0A1E2RY01"/>
<evidence type="ECO:0000256" key="9">
    <source>
        <dbReference type="ARBA" id="ARBA00030407"/>
    </source>
</evidence>
<comment type="similarity">
    <text evidence="2">Belongs to the MoaE family.</text>
</comment>
<dbReference type="UniPathway" id="UPA00344"/>
<gene>
    <name evidence="13" type="ORF">A7A08_02226</name>
</gene>
<dbReference type="GO" id="GO:0030366">
    <property type="term" value="F:molybdopterin synthase activity"/>
    <property type="evidence" value="ECO:0007669"/>
    <property type="project" value="UniProtKB-EC"/>
</dbReference>
<dbReference type="CDD" id="cd00756">
    <property type="entry name" value="MoaE"/>
    <property type="match status" value="1"/>
</dbReference>
<evidence type="ECO:0000256" key="12">
    <source>
        <dbReference type="ARBA" id="ARBA00049878"/>
    </source>
</evidence>
<accession>A0A1E2RY01</accession>
<evidence type="ECO:0000313" key="14">
    <source>
        <dbReference type="Proteomes" id="UP000095087"/>
    </source>
</evidence>
<dbReference type="Pfam" id="PF02391">
    <property type="entry name" value="MoaE"/>
    <property type="match status" value="1"/>
</dbReference>
<dbReference type="PATRIC" id="fig|1177755.3.peg.2239"/>
<evidence type="ECO:0000256" key="5">
    <source>
        <dbReference type="ARBA" id="ARBA00023150"/>
    </source>
</evidence>
<keyword evidence="5" id="KW-0501">Molybdenum cofactor biosynthesis</keyword>